<accession>A0AAW3T2N7</accession>
<organism evidence="1 2">
    <name type="scientific">Curtobacterium pusillum</name>
    <dbReference type="NCBI Taxonomy" id="69373"/>
    <lineage>
        <taxon>Bacteria</taxon>
        <taxon>Bacillati</taxon>
        <taxon>Actinomycetota</taxon>
        <taxon>Actinomycetes</taxon>
        <taxon>Micrococcales</taxon>
        <taxon>Microbacteriaceae</taxon>
        <taxon>Curtobacterium</taxon>
    </lineage>
</organism>
<protein>
    <recommendedName>
        <fullName evidence="3">DUF4878 domain-containing protein</fullName>
    </recommendedName>
</protein>
<comment type="caution">
    <text evidence="1">The sequence shown here is derived from an EMBL/GenBank/DDBJ whole genome shotgun (WGS) entry which is preliminary data.</text>
</comment>
<dbReference type="EMBL" id="JACGXP010000001">
    <property type="protein sequence ID" value="MBA8988847.1"/>
    <property type="molecule type" value="Genomic_DNA"/>
</dbReference>
<dbReference type="RefSeq" id="WP_182514814.1">
    <property type="nucleotide sequence ID" value="NZ_JACGXP010000001.1"/>
</dbReference>
<evidence type="ECO:0000313" key="1">
    <source>
        <dbReference type="EMBL" id="MBA8988847.1"/>
    </source>
</evidence>
<evidence type="ECO:0008006" key="3">
    <source>
        <dbReference type="Google" id="ProtNLM"/>
    </source>
</evidence>
<gene>
    <name evidence="1" type="ORF">FHW23_000079</name>
</gene>
<evidence type="ECO:0000313" key="2">
    <source>
        <dbReference type="Proteomes" id="UP000590225"/>
    </source>
</evidence>
<sequence>MFLGSGATWYFAFGGKATLDGAAGSPTSTASVSANEKEAADATKALRKLTTDPKSLVPDDQKRTVTIADAVPKGSIIHVSQKSWAPASKSSGTLVATLSSPGLDDATYLVSMMKEDGKWVVVGTLPVTE</sequence>
<proteinExistence type="predicted"/>
<dbReference type="AlphaFoldDB" id="A0AAW3T2N7"/>
<reference evidence="1 2" key="1">
    <citation type="submission" date="2020-07" db="EMBL/GenBank/DDBJ databases">
        <title>Above-ground endophytic microbial communities from plants in different locations in the United States.</title>
        <authorList>
            <person name="Frank C."/>
        </authorList>
    </citation>
    <scope>NUCLEOTIDE SEQUENCE [LARGE SCALE GENOMIC DNA]</scope>
    <source>
        <strain evidence="1 2">WPL5_2</strain>
    </source>
</reference>
<dbReference type="Proteomes" id="UP000590225">
    <property type="component" value="Unassembled WGS sequence"/>
</dbReference>
<name>A0AAW3T2N7_9MICO</name>